<comment type="similarity">
    <text evidence="1">Belongs to the RutC family.</text>
</comment>
<dbReference type="CDD" id="cd00448">
    <property type="entry name" value="YjgF_YER057c_UK114_family"/>
    <property type="match status" value="1"/>
</dbReference>
<dbReference type="RefSeq" id="WP_132030259.1">
    <property type="nucleotide sequence ID" value="NZ_SMAI01000002.1"/>
</dbReference>
<evidence type="ECO:0000256" key="1">
    <source>
        <dbReference type="ARBA" id="ARBA00010552"/>
    </source>
</evidence>
<keyword evidence="3" id="KW-1185">Reference proteome</keyword>
<organism evidence="2 3">
    <name type="scientific">Aquabacter spiritensis</name>
    <dbReference type="NCBI Taxonomy" id="933073"/>
    <lineage>
        <taxon>Bacteria</taxon>
        <taxon>Pseudomonadati</taxon>
        <taxon>Pseudomonadota</taxon>
        <taxon>Alphaproteobacteria</taxon>
        <taxon>Hyphomicrobiales</taxon>
        <taxon>Xanthobacteraceae</taxon>
        <taxon>Aquabacter</taxon>
    </lineage>
</organism>
<proteinExistence type="inferred from homology"/>
<protein>
    <submittedName>
        <fullName evidence="2">Reactive intermediate/imine deaminase</fullName>
    </submittedName>
</protein>
<gene>
    <name evidence="2" type="ORF">EDC64_102264</name>
</gene>
<reference evidence="2 3" key="1">
    <citation type="submission" date="2019-03" db="EMBL/GenBank/DDBJ databases">
        <title>Genomic Encyclopedia of Type Strains, Phase IV (KMG-IV): sequencing the most valuable type-strain genomes for metagenomic binning, comparative biology and taxonomic classification.</title>
        <authorList>
            <person name="Goeker M."/>
        </authorList>
    </citation>
    <scope>NUCLEOTIDE SEQUENCE [LARGE SCALE GENOMIC DNA]</scope>
    <source>
        <strain evidence="2 3">DSM 9035</strain>
    </source>
</reference>
<dbReference type="InterPro" id="IPR035959">
    <property type="entry name" value="RutC-like_sf"/>
</dbReference>
<dbReference type="Gene3D" id="3.30.1330.40">
    <property type="entry name" value="RutC-like"/>
    <property type="match status" value="1"/>
</dbReference>
<dbReference type="EMBL" id="SMAI01000002">
    <property type="protein sequence ID" value="TCT06784.1"/>
    <property type="molecule type" value="Genomic_DNA"/>
</dbReference>
<comment type="caution">
    <text evidence="2">The sequence shown here is derived from an EMBL/GenBank/DDBJ whole genome shotgun (WGS) entry which is preliminary data.</text>
</comment>
<dbReference type="GO" id="GO:0005829">
    <property type="term" value="C:cytosol"/>
    <property type="evidence" value="ECO:0007669"/>
    <property type="project" value="TreeGrafter"/>
</dbReference>
<evidence type="ECO:0000313" key="2">
    <source>
        <dbReference type="EMBL" id="TCT06784.1"/>
    </source>
</evidence>
<dbReference type="SUPFAM" id="SSF55298">
    <property type="entry name" value="YjgF-like"/>
    <property type="match status" value="1"/>
</dbReference>
<name>A0A4R3M116_9HYPH</name>
<sequence>MSDPDILPVLTAGAPAPGGHYTQAIVHGGLVYVSGQLPTVVGAPHDPGAPFETQLRRVLANLDAILAASGSGPDRLLKVTAYIVGGANWPAFNRLYAEHLGETRPARSVVPVPELHYGYLVEIDAIAAQRPASPSGTEPTA</sequence>
<dbReference type="PANTHER" id="PTHR11803:SF58">
    <property type="entry name" value="PROTEIN HMF1-RELATED"/>
    <property type="match status" value="1"/>
</dbReference>
<dbReference type="InterPro" id="IPR006175">
    <property type="entry name" value="YjgF/YER057c/UK114"/>
</dbReference>
<accession>A0A4R3M116</accession>
<dbReference type="GO" id="GO:0019239">
    <property type="term" value="F:deaminase activity"/>
    <property type="evidence" value="ECO:0007669"/>
    <property type="project" value="TreeGrafter"/>
</dbReference>
<dbReference type="AlphaFoldDB" id="A0A4R3M116"/>
<dbReference type="Proteomes" id="UP000294664">
    <property type="component" value="Unassembled WGS sequence"/>
</dbReference>
<dbReference type="PANTHER" id="PTHR11803">
    <property type="entry name" value="2-IMINOBUTANOATE/2-IMINOPROPANOATE DEAMINASE RIDA"/>
    <property type="match status" value="1"/>
</dbReference>
<evidence type="ECO:0000313" key="3">
    <source>
        <dbReference type="Proteomes" id="UP000294664"/>
    </source>
</evidence>
<dbReference type="OrthoDB" id="9799840at2"/>
<dbReference type="Pfam" id="PF01042">
    <property type="entry name" value="Ribonuc_L-PSP"/>
    <property type="match status" value="1"/>
</dbReference>